<evidence type="ECO:0000259" key="1">
    <source>
        <dbReference type="Pfam" id="PF14400"/>
    </source>
</evidence>
<name>X1DQW6_9ZZZZ</name>
<sequence length="229" mass="25969">MKRNRQWVSLSLLLILLGSLIFAFKVVRLGYPPLPETESVAWSLQARLKLIPEQGPVRMSMLLPARPSGFNVAQENFISRGFGLTLEEEVMSRQADWAIRRLRQPKTLYYRALIIPDTRLRRFAARPDYPPTPELEEPFATALSDIVEEVRAESADTETFSAAMLARLIGAEPDENMDLFLSEVDSRLDRIRLAQTLLAGAHIPTLQLHGLRLNEDLQRAAMETLLAVY</sequence>
<accession>X1DQW6</accession>
<dbReference type="InterPro" id="IPR025838">
    <property type="entry name" value="Transglut_i_TM"/>
</dbReference>
<dbReference type="EMBL" id="BART01019997">
    <property type="protein sequence ID" value="GAG98811.1"/>
    <property type="molecule type" value="Genomic_DNA"/>
</dbReference>
<dbReference type="Pfam" id="PF14400">
    <property type="entry name" value="Transglut_i_TM"/>
    <property type="match status" value="1"/>
</dbReference>
<evidence type="ECO:0000313" key="2">
    <source>
        <dbReference type="EMBL" id="GAG98811.1"/>
    </source>
</evidence>
<proteinExistence type="predicted"/>
<protein>
    <recommendedName>
        <fullName evidence="1">Inactive transglutaminase fused to 7 transmembrane helices domain-containing protein</fullName>
    </recommendedName>
</protein>
<organism evidence="2">
    <name type="scientific">marine sediment metagenome</name>
    <dbReference type="NCBI Taxonomy" id="412755"/>
    <lineage>
        <taxon>unclassified sequences</taxon>
        <taxon>metagenomes</taxon>
        <taxon>ecological metagenomes</taxon>
    </lineage>
</organism>
<feature type="non-terminal residue" evidence="2">
    <location>
        <position position="229"/>
    </location>
</feature>
<feature type="domain" description="Inactive transglutaminase fused to 7 transmembrane helices" evidence="1">
    <location>
        <begin position="24"/>
        <end position="183"/>
    </location>
</feature>
<comment type="caution">
    <text evidence="2">The sequence shown here is derived from an EMBL/GenBank/DDBJ whole genome shotgun (WGS) entry which is preliminary data.</text>
</comment>
<reference evidence="2" key="1">
    <citation type="journal article" date="2014" name="Front. Microbiol.">
        <title>High frequency of phylogenetically diverse reductive dehalogenase-homologous genes in deep subseafloor sedimentary metagenomes.</title>
        <authorList>
            <person name="Kawai M."/>
            <person name="Futagami T."/>
            <person name="Toyoda A."/>
            <person name="Takaki Y."/>
            <person name="Nishi S."/>
            <person name="Hori S."/>
            <person name="Arai W."/>
            <person name="Tsubouchi T."/>
            <person name="Morono Y."/>
            <person name="Uchiyama I."/>
            <person name="Ito T."/>
            <person name="Fujiyama A."/>
            <person name="Inagaki F."/>
            <person name="Takami H."/>
        </authorList>
    </citation>
    <scope>NUCLEOTIDE SEQUENCE</scope>
    <source>
        <strain evidence="2">Expedition CK06-06</strain>
    </source>
</reference>
<dbReference type="AlphaFoldDB" id="X1DQW6"/>
<gene>
    <name evidence="2" type="ORF">S01H4_37257</name>
</gene>